<keyword evidence="2" id="KW-1185">Reference proteome</keyword>
<dbReference type="EMBL" id="KZ293655">
    <property type="protein sequence ID" value="PBK93890.1"/>
    <property type="molecule type" value="Genomic_DNA"/>
</dbReference>
<evidence type="ECO:0000313" key="1">
    <source>
        <dbReference type="EMBL" id="PBK93890.1"/>
    </source>
</evidence>
<proteinExistence type="predicted"/>
<reference evidence="2" key="1">
    <citation type="journal article" date="2017" name="Nat. Ecol. Evol.">
        <title>Genome expansion and lineage-specific genetic innovations in the forest pathogenic fungi Armillaria.</title>
        <authorList>
            <person name="Sipos G."/>
            <person name="Prasanna A.N."/>
            <person name="Walter M.C."/>
            <person name="O'Connor E."/>
            <person name="Balint B."/>
            <person name="Krizsan K."/>
            <person name="Kiss B."/>
            <person name="Hess J."/>
            <person name="Varga T."/>
            <person name="Slot J."/>
            <person name="Riley R."/>
            <person name="Boka B."/>
            <person name="Rigling D."/>
            <person name="Barry K."/>
            <person name="Lee J."/>
            <person name="Mihaltcheva S."/>
            <person name="LaButti K."/>
            <person name="Lipzen A."/>
            <person name="Waldron R."/>
            <person name="Moloney N.M."/>
            <person name="Sperisen C."/>
            <person name="Kredics L."/>
            <person name="Vagvoelgyi C."/>
            <person name="Patrignani A."/>
            <person name="Fitzpatrick D."/>
            <person name="Nagy I."/>
            <person name="Doyle S."/>
            <person name="Anderson J.B."/>
            <person name="Grigoriev I.V."/>
            <person name="Gueldener U."/>
            <person name="Muensterkoetter M."/>
            <person name="Nagy L.G."/>
        </authorList>
    </citation>
    <scope>NUCLEOTIDE SEQUENCE [LARGE SCALE GENOMIC DNA]</scope>
    <source>
        <strain evidence="2">Ar21-2</strain>
    </source>
</reference>
<name>A0A2H3DIG0_ARMGA</name>
<accession>A0A2H3DIG0</accession>
<dbReference type="InParanoid" id="A0A2H3DIG0"/>
<organism evidence="1 2">
    <name type="scientific">Armillaria gallica</name>
    <name type="common">Bulbous honey fungus</name>
    <name type="synonym">Armillaria bulbosa</name>
    <dbReference type="NCBI Taxonomy" id="47427"/>
    <lineage>
        <taxon>Eukaryota</taxon>
        <taxon>Fungi</taxon>
        <taxon>Dikarya</taxon>
        <taxon>Basidiomycota</taxon>
        <taxon>Agaricomycotina</taxon>
        <taxon>Agaricomycetes</taxon>
        <taxon>Agaricomycetidae</taxon>
        <taxon>Agaricales</taxon>
        <taxon>Marasmiineae</taxon>
        <taxon>Physalacriaceae</taxon>
        <taxon>Armillaria</taxon>
    </lineage>
</organism>
<dbReference type="Proteomes" id="UP000217790">
    <property type="component" value="Unassembled WGS sequence"/>
</dbReference>
<sequence length="88" mass="9947">MVLSLLQNCSTNTTIVRQRTPSCNDRLSRPSSSMRTVYAHELVNGVPDMKILYRSPINFNDTSFLEHWSKEGSGRRTTIDSIGSTRTL</sequence>
<evidence type="ECO:0000313" key="2">
    <source>
        <dbReference type="Proteomes" id="UP000217790"/>
    </source>
</evidence>
<dbReference type="AlphaFoldDB" id="A0A2H3DIG0"/>
<gene>
    <name evidence="1" type="ORF">ARMGADRAFT_109356</name>
</gene>
<protein>
    <submittedName>
        <fullName evidence="1">Uncharacterized protein</fullName>
    </submittedName>
</protein>